<dbReference type="RefSeq" id="WP_127075527.1">
    <property type="nucleotide sequence ID" value="NZ_CP032819.1"/>
</dbReference>
<reference evidence="2 3" key="1">
    <citation type="submission" date="2018-10" db="EMBL/GenBank/DDBJ databases">
        <title>Butyricimonas faecalis sp. nov., isolated from human faeces and emended description of the genus Butyricimonas.</title>
        <authorList>
            <person name="Le Roy T."/>
            <person name="Van der Smissen P."/>
            <person name="Paquot A."/>
            <person name="Delzenne N."/>
            <person name="Muccioli G."/>
            <person name="Collet J.-F."/>
            <person name="Cani P.D."/>
        </authorList>
    </citation>
    <scope>NUCLEOTIDE SEQUENCE [LARGE SCALE GENOMIC DNA]</scope>
    <source>
        <strain evidence="2 3">H184</strain>
    </source>
</reference>
<dbReference type="KEGG" id="buy:D8S85_19085"/>
<feature type="region of interest" description="Disordered" evidence="1">
    <location>
        <begin position="85"/>
        <end position="125"/>
    </location>
</feature>
<dbReference type="AlphaFoldDB" id="A0A3S9VY12"/>
<sequence length="125" mass="13631">MNINIIDALFINSTDFHPSSTRQENGIWGVCDGCNAHRLTILCLHCHIRKAGKQGKQSKLAGTDGARVFADRKYRSLLGNFPSRIAGNAENSPIRQGGAQAQETGGAGEETLPQKACRQREAVRR</sequence>
<proteinExistence type="predicted"/>
<evidence type="ECO:0000256" key="1">
    <source>
        <dbReference type="SAM" id="MobiDB-lite"/>
    </source>
</evidence>
<gene>
    <name evidence="2" type="ORF">D8S85_19085</name>
</gene>
<evidence type="ECO:0000313" key="2">
    <source>
        <dbReference type="EMBL" id="AZS31437.1"/>
    </source>
</evidence>
<protein>
    <submittedName>
        <fullName evidence="2">Uncharacterized protein</fullName>
    </submittedName>
</protein>
<dbReference type="EMBL" id="CP032819">
    <property type="protein sequence ID" value="AZS31437.1"/>
    <property type="molecule type" value="Genomic_DNA"/>
</dbReference>
<accession>A0A3S9VY12</accession>
<organism evidence="2 3">
    <name type="scientific">Butyricimonas faecalis</name>
    <dbReference type="NCBI Taxonomy" id="2093856"/>
    <lineage>
        <taxon>Bacteria</taxon>
        <taxon>Pseudomonadati</taxon>
        <taxon>Bacteroidota</taxon>
        <taxon>Bacteroidia</taxon>
        <taxon>Bacteroidales</taxon>
        <taxon>Odoribacteraceae</taxon>
        <taxon>Butyricimonas</taxon>
    </lineage>
</organism>
<dbReference type="Proteomes" id="UP000270673">
    <property type="component" value="Chromosome"/>
</dbReference>
<name>A0A3S9VY12_9BACT</name>
<evidence type="ECO:0000313" key="3">
    <source>
        <dbReference type="Proteomes" id="UP000270673"/>
    </source>
</evidence>
<keyword evidence="3" id="KW-1185">Reference proteome</keyword>